<feature type="domain" description="Glycosyl transferase family 51" evidence="13">
    <location>
        <begin position="62"/>
        <end position="228"/>
    </location>
</feature>
<sequence>MPSLARPQVKRMLRRIAIGALLAVALLWAADRIWPLPMPGDDLARVVLAEDGTPLWRFADAEGVWRYPVTQENVSPLYLEALLAYEDRWFYQHPGVNPLALARAAWLNLRGGRVVSGGSTLSMQVARLLDPHDRTLAGKLRQLWRTAQLEWHLSKREILQLYLDRAPFGGTLQGVAAASWAYLGKSPMHLTPSEAALLAVLPQAPSRLRPDRHPERAQRARDKVLQRLEEYHVWPAARIAEAREEPLLLAPRQEPALAPLLARRLNSANSPPLIRTTIDAALQRRLEDLLLGWRARLPERTSAALLVVETQNMAVRAYLGSIDLADERRFGHVDMVHALRSPGSTLKPFLYAMAMDEGLIHSESLLQDVPRRYGDYRPGNFSMGFSGPVSASSALALSLNLPAVQLLEAYGPKRFAAQMRMGGVPLILPPLAEPNLSLILGGAGSRLDELVGGYAALAREGRSARIRLQPQDPLVEQRLLSPGSAWITRRILSGQARPDRDPNAELVQRPQLAWKTGTSYGFRDAWSVGVGPRYLIGVWIGRPDGTPVPGQFGLASAAPLMLQVHDLLSNRDAQRGIRVPVEPVPASVGVAAICWPLGQPMNRQDPNCRRQRFAWTLDGTTPPTLQAADQPLGLGLRDTVYVNAQGLRVDASCSGAVARDLALWPAPLEPWLPKAERRSARLPALDPACPPQLTGSAPPLAIVGVRSGDNLRRPASASEPLQLHVSALGGNGRRWWFLNGQPLGETQGQDSLLVHFEQAGRIELSALDESGETARVEFQVSE</sequence>
<gene>
    <name evidence="15" type="primary">pbpC</name>
    <name evidence="15" type="ORF">V7S98_12480</name>
</gene>
<dbReference type="NCBIfam" id="TIGR02073">
    <property type="entry name" value="PBP_1c"/>
    <property type="match status" value="1"/>
</dbReference>
<evidence type="ECO:0000256" key="10">
    <source>
        <dbReference type="ARBA" id="ARBA00044770"/>
    </source>
</evidence>
<dbReference type="Pfam" id="PF00905">
    <property type="entry name" value="Transpeptidase"/>
    <property type="match status" value="1"/>
</dbReference>
<keyword evidence="9" id="KW-0511">Multifunctional enzyme</keyword>
<evidence type="ECO:0000256" key="9">
    <source>
        <dbReference type="ARBA" id="ARBA00023268"/>
    </source>
</evidence>
<keyword evidence="6 15" id="KW-0328">Glycosyltransferase</keyword>
<reference evidence="15 16" key="1">
    <citation type="submission" date="2024-02" db="EMBL/GenBank/DDBJ databases">
        <title>Identification of pathogenicity and growth-promoting function of Pseudomonas putida variant.</title>
        <authorList>
            <person name="Sun J."/>
        </authorList>
    </citation>
    <scope>NUCLEOTIDE SEQUENCE [LARGE SCALE GENOMIC DNA]</scope>
    <source>
        <strain evidence="15 16">A03</strain>
    </source>
</reference>
<evidence type="ECO:0000259" key="13">
    <source>
        <dbReference type="Pfam" id="PF00912"/>
    </source>
</evidence>
<keyword evidence="5" id="KW-0645">Protease</keyword>
<keyword evidence="16" id="KW-1185">Reference proteome</keyword>
<dbReference type="InterPro" id="IPR001264">
    <property type="entry name" value="Glyco_trans_51"/>
</dbReference>
<proteinExistence type="inferred from homology"/>
<dbReference type="InterPro" id="IPR011815">
    <property type="entry name" value="PBP_1c"/>
</dbReference>
<dbReference type="InterPro" id="IPR012338">
    <property type="entry name" value="Beta-lactam/transpept-like"/>
</dbReference>
<dbReference type="GO" id="GO:0016757">
    <property type="term" value="F:glycosyltransferase activity"/>
    <property type="evidence" value="ECO:0007669"/>
    <property type="project" value="UniProtKB-KW"/>
</dbReference>
<evidence type="ECO:0000313" key="16">
    <source>
        <dbReference type="Proteomes" id="UP001380290"/>
    </source>
</evidence>
<keyword evidence="8" id="KW-0378">Hydrolase</keyword>
<dbReference type="RefSeq" id="WP_339599451.1">
    <property type="nucleotide sequence ID" value="NZ_JBBHLC010000030.1"/>
</dbReference>
<dbReference type="Gene3D" id="1.10.3810.10">
    <property type="entry name" value="Biosynthetic peptidoglycan transglycosylase-like"/>
    <property type="match status" value="1"/>
</dbReference>
<dbReference type="EMBL" id="JBBHLC010000030">
    <property type="protein sequence ID" value="MEJ5864044.1"/>
    <property type="molecule type" value="Genomic_DNA"/>
</dbReference>
<name>A0ABU8QTT9_9PSED</name>
<feature type="domain" description="Penicillin-binding protein transpeptidase" evidence="12">
    <location>
        <begin position="334"/>
        <end position="419"/>
    </location>
</feature>
<dbReference type="Proteomes" id="UP001380290">
    <property type="component" value="Unassembled WGS sequence"/>
</dbReference>
<evidence type="ECO:0000256" key="8">
    <source>
        <dbReference type="ARBA" id="ARBA00022801"/>
    </source>
</evidence>
<keyword evidence="4" id="KW-0121">Carboxypeptidase</keyword>
<comment type="pathway">
    <text evidence="1">Cell wall biogenesis; peptidoglycan biosynthesis.</text>
</comment>
<dbReference type="InterPro" id="IPR036950">
    <property type="entry name" value="PBP_transglycosylase"/>
</dbReference>
<comment type="caution">
    <text evidence="15">The sequence shown here is derived from an EMBL/GenBank/DDBJ whole genome shotgun (WGS) entry which is preliminary data.</text>
</comment>
<comment type="similarity">
    <text evidence="2">In the C-terminal section; belongs to the transpeptidase family.</text>
</comment>
<evidence type="ECO:0000256" key="1">
    <source>
        <dbReference type="ARBA" id="ARBA00004752"/>
    </source>
</evidence>
<dbReference type="Pfam" id="PF00912">
    <property type="entry name" value="Transgly"/>
    <property type="match status" value="1"/>
</dbReference>
<comment type="catalytic activity">
    <reaction evidence="11">
        <text>[GlcNAc-(1-&gt;4)-Mur2Ac(oyl-L-Ala-gamma-D-Glu-L-Lys-D-Ala-D-Ala)](n)-di-trans,octa-cis-undecaprenyl diphosphate + beta-D-GlcNAc-(1-&gt;4)-Mur2Ac(oyl-L-Ala-gamma-D-Glu-L-Lys-D-Ala-D-Ala)-di-trans,octa-cis-undecaprenyl diphosphate = [GlcNAc-(1-&gt;4)-Mur2Ac(oyl-L-Ala-gamma-D-Glu-L-Lys-D-Ala-D-Ala)](n+1)-di-trans,octa-cis-undecaprenyl diphosphate + di-trans,octa-cis-undecaprenyl diphosphate + H(+)</text>
        <dbReference type="Rhea" id="RHEA:23708"/>
        <dbReference type="Rhea" id="RHEA-COMP:9602"/>
        <dbReference type="Rhea" id="RHEA-COMP:9603"/>
        <dbReference type="ChEBI" id="CHEBI:15378"/>
        <dbReference type="ChEBI" id="CHEBI:58405"/>
        <dbReference type="ChEBI" id="CHEBI:60033"/>
        <dbReference type="ChEBI" id="CHEBI:78435"/>
        <dbReference type="EC" id="2.4.99.28"/>
    </reaction>
</comment>
<dbReference type="NCBIfam" id="NF008414">
    <property type="entry name" value="PRK11240.1"/>
    <property type="match status" value="1"/>
</dbReference>
<evidence type="ECO:0000256" key="6">
    <source>
        <dbReference type="ARBA" id="ARBA00022676"/>
    </source>
</evidence>
<evidence type="ECO:0000259" key="12">
    <source>
        <dbReference type="Pfam" id="PF00905"/>
    </source>
</evidence>
<organism evidence="15 16">
    <name type="scientific">Pseudomonas farsensis</name>
    <dbReference type="NCBI Taxonomy" id="2745492"/>
    <lineage>
        <taxon>Bacteria</taxon>
        <taxon>Pseudomonadati</taxon>
        <taxon>Pseudomonadota</taxon>
        <taxon>Gammaproteobacteria</taxon>
        <taxon>Pseudomonadales</taxon>
        <taxon>Pseudomonadaceae</taxon>
        <taxon>Pseudomonas</taxon>
    </lineage>
</organism>
<evidence type="ECO:0000259" key="14">
    <source>
        <dbReference type="Pfam" id="PF06832"/>
    </source>
</evidence>
<dbReference type="Pfam" id="PF06832">
    <property type="entry name" value="BiPBP_C"/>
    <property type="match status" value="1"/>
</dbReference>
<dbReference type="InterPro" id="IPR001460">
    <property type="entry name" value="PCN-bd_Tpept"/>
</dbReference>
<dbReference type="InterPro" id="IPR023346">
    <property type="entry name" value="Lysozyme-like_dom_sf"/>
</dbReference>
<keyword evidence="7 15" id="KW-0808">Transferase</keyword>
<dbReference type="PANTHER" id="PTHR32282:SF15">
    <property type="entry name" value="PENICILLIN-BINDING PROTEIN 1C"/>
    <property type="match status" value="1"/>
</dbReference>
<feature type="domain" description="Penicillin-binding C-terminal" evidence="14">
    <location>
        <begin position="694"/>
        <end position="778"/>
    </location>
</feature>
<dbReference type="InterPro" id="IPR050396">
    <property type="entry name" value="Glycosyltr_51/Transpeptidase"/>
</dbReference>
<evidence type="ECO:0000256" key="2">
    <source>
        <dbReference type="ARBA" id="ARBA00007090"/>
    </source>
</evidence>
<dbReference type="SUPFAM" id="SSF53955">
    <property type="entry name" value="Lysozyme-like"/>
    <property type="match status" value="1"/>
</dbReference>
<dbReference type="Gene3D" id="3.40.710.10">
    <property type="entry name" value="DD-peptidase/beta-lactamase superfamily"/>
    <property type="match status" value="1"/>
</dbReference>
<protein>
    <recommendedName>
        <fullName evidence="10">peptidoglycan glycosyltransferase</fullName>
        <ecNumber evidence="10">2.4.99.28</ecNumber>
    </recommendedName>
</protein>
<evidence type="ECO:0000256" key="4">
    <source>
        <dbReference type="ARBA" id="ARBA00022645"/>
    </source>
</evidence>
<dbReference type="SUPFAM" id="SSF56601">
    <property type="entry name" value="beta-lactamase/transpeptidase-like"/>
    <property type="match status" value="1"/>
</dbReference>
<evidence type="ECO:0000256" key="7">
    <source>
        <dbReference type="ARBA" id="ARBA00022679"/>
    </source>
</evidence>
<evidence type="ECO:0000256" key="5">
    <source>
        <dbReference type="ARBA" id="ARBA00022670"/>
    </source>
</evidence>
<accession>A0ABU8QTT9</accession>
<evidence type="ECO:0000256" key="3">
    <source>
        <dbReference type="ARBA" id="ARBA00007739"/>
    </source>
</evidence>
<evidence type="ECO:0000313" key="15">
    <source>
        <dbReference type="EMBL" id="MEJ5864044.1"/>
    </source>
</evidence>
<dbReference type="InterPro" id="IPR009647">
    <property type="entry name" value="PBP_C"/>
</dbReference>
<dbReference type="EC" id="2.4.99.28" evidence="10"/>
<dbReference type="PANTHER" id="PTHR32282">
    <property type="entry name" value="BINDING PROTEIN TRANSPEPTIDASE, PUTATIVE-RELATED"/>
    <property type="match status" value="1"/>
</dbReference>
<evidence type="ECO:0000256" key="11">
    <source>
        <dbReference type="ARBA" id="ARBA00049902"/>
    </source>
</evidence>
<comment type="similarity">
    <text evidence="3">In the N-terminal section; belongs to the glycosyltransferase 51 family.</text>
</comment>